<keyword evidence="3" id="KW-0732">Signal</keyword>
<dbReference type="SMART" id="SM00645">
    <property type="entry name" value="Pept_C1"/>
    <property type="match status" value="2"/>
</dbReference>
<dbReference type="Proteomes" id="UP001165060">
    <property type="component" value="Unassembled WGS sequence"/>
</dbReference>
<dbReference type="InterPro" id="IPR025661">
    <property type="entry name" value="Pept_asp_AS"/>
</dbReference>
<feature type="chain" id="PRO_5045591986" description="Peptidase C1A papain C-terminal domain-containing protein" evidence="3">
    <location>
        <begin position="16"/>
        <end position="585"/>
    </location>
</feature>
<evidence type="ECO:0000313" key="6">
    <source>
        <dbReference type="Proteomes" id="UP001165060"/>
    </source>
</evidence>
<dbReference type="PANTHER" id="PTHR12411">
    <property type="entry name" value="CYSTEINE PROTEASE FAMILY C1-RELATED"/>
    <property type="match status" value="1"/>
</dbReference>
<dbReference type="InterPro" id="IPR013128">
    <property type="entry name" value="Peptidase_C1A"/>
</dbReference>
<evidence type="ECO:0000256" key="1">
    <source>
        <dbReference type="ARBA" id="ARBA00008455"/>
    </source>
</evidence>
<evidence type="ECO:0000256" key="3">
    <source>
        <dbReference type="SAM" id="SignalP"/>
    </source>
</evidence>
<dbReference type="SUPFAM" id="SSF54001">
    <property type="entry name" value="Cysteine proteinases"/>
    <property type="match status" value="2"/>
</dbReference>
<feature type="signal peptide" evidence="3">
    <location>
        <begin position="1"/>
        <end position="15"/>
    </location>
</feature>
<dbReference type="EMBL" id="BRYB01001639">
    <property type="protein sequence ID" value="GMI30178.1"/>
    <property type="molecule type" value="Genomic_DNA"/>
</dbReference>
<evidence type="ECO:0000256" key="2">
    <source>
        <dbReference type="ARBA" id="ARBA00023145"/>
    </source>
</evidence>
<dbReference type="Pfam" id="PF00112">
    <property type="entry name" value="Peptidase_C1"/>
    <property type="match status" value="2"/>
</dbReference>
<name>A0ABQ6MQM0_9STRA</name>
<proteinExistence type="inferred from homology"/>
<gene>
    <name evidence="5" type="ORF">TeGR_g13370</name>
</gene>
<protein>
    <recommendedName>
        <fullName evidence="4">Peptidase C1A papain C-terminal domain-containing protein</fullName>
    </recommendedName>
</protein>
<keyword evidence="6" id="KW-1185">Reference proteome</keyword>
<evidence type="ECO:0000259" key="4">
    <source>
        <dbReference type="SMART" id="SM00645"/>
    </source>
</evidence>
<dbReference type="Gene3D" id="3.90.70.10">
    <property type="entry name" value="Cysteine proteinases"/>
    <property type="match status" value="2"/>
</dbReference>
<accession>A0ABQ6MQM0</accession>
<dbReference type="InterPro" id="IPR038765">
    <property type="entry name" value="Papain-like_cys_pep_sf"/>
</dbReference>
<organism evidence="5 6">
    <name type="scientific">Tetraparma gracilis</name>
    <dbReference type="NCBI Taxonomy" id="2962635"/>
    <lineage>
        <taxon>Eukaryota</taxon>
        <taxon>Sar</taxon>
        <taxon>Stramenopiles</taxon>
        <taxon>Ochrophyta</taxon>
        <taxon>Bolidophyceae</taxon>
        <taxon>Parmales</taxon>
        <taxon>Triparmaceae</taxon>
        <taxon>Tetraparma</taxon>
    </lineage>
</organism>
<sequence>MKFLTASLLAATASAGTNHGFRRSDAPTEVKLTTVSTSDVPDSLDWRSVNGRSYASTLRNQHIPNYCGACYTFAATSALSDRIRIGRGDRASQQVDLSVQALLNCNDIGGDDGCHGGDPINVYQYIFENGVPEETCQQYRATGLDTGETCEPIDVCMDCAPGGGDCTAVDKDVYYTYKIDEYGLVNGTEAMIQELQRAPIACTVAVTSDFADYTGGVFEDTTGDTEMDHSISLVGYGTEDGQDVWYGRNSWGDYWGESGFFTIVRGSNNLGIEANCQYAVPADEDNEKWEAPAPAEPREAVGLGGGRLGANDWEAVGGEHVTSPRPHEYLSADDIPAAWDWRDVDGTNFVTWDKNQHIPQYCGSCWAQGVTSALSDRLSIMSGAAAPQVNLAPQVLINFNGGGTCEGGMPAKAYNWIKKNGIPDQSCQVYQALDLGGRRGNDCDDMCVCETCSANATSFTPGSCEAVTEFPTYYVSEYGSVKGADQMKAEIYARGPIGCGIDATDAFELYTGGIYSETKRFAMVNHEISVAGWGVDEETGEEYWIGRNSWGTWWGENGWFRIKMGSDNLAIESDCDWGVPTTEKQ</sequence>
<feature type="domain" description="Peptidase C1A papain C-terminal" evidence="4">
    <location>
        <begin position="335"/>
        <end position="579"/>
    </location>
</feature>
<reference evidence="5 6" key="1">
    <citation type="journal article" date="2023" name="Commun. Biol.">
        <title>Genome analysis of Parmales, the sister group of diatoms, reveals the evolutionary specialization of diatoms from phago-mixotrophs to photoautotrophs.</title>
        <authorList>
            <person name="Ban H."/>
            <person name="Sato S."/>
            <person name="Yoshikawa S."/>
            <person name="Yamada K."/>
            <person name="Nakamura Y."/>
            <person name="Ichinomiya M."/>
            <person name="Sato N."/>
            <person name="Blanc-Mathieu R."/>
            <person name="Endo H."/>
            <person name="Kuwata A."/>
            <person name="Ogata H."/>
        </authorList>
    </citation>
    <scope>NUCLEOTIDE SEQUENCE [LARGE SCALE GENOMIC DNA]</scope>
</reference>
<comment type="caution">
    <text evidence="5">The sequence shown here is derived from an EMBL/GenBank/DDBJ whole genome shotgun (WGS) entry which is preliminary data.</text>
</comment>
<keyword evidence="2" id="KW-0865">Zymogen</keyword>
<dbReference type="InterPro" id="IPR000668">
    <property type="entry name" value="Peptidase_C1A_C"/>
</dbReference>
<comment type="similarity">
    <text evidence="1">Belongs to the peptidase C1 family.</text>
</comment>
<feature type="domain" description="Peptidase C1A papain C-terminal" evidence="4">
    <location>
        <begin position="40"/>
        <end position="280"/>
    </location>
</feature>
<evidence type="ECO:0000313" key="5">
    <source>
        <dbReference type="EMBL" id="GMI30178.1"/>
    </source>
</evidence>
<dbReference type="PROSITE" id="PS00640">
    <property type="entry name" value="THIOL_PROTEASE_ASN"/>
    <property type="match status" value="1"/>
</dbReference>